<dbReference type="Proteomes" id="UP000094527">
    <property type="component" value="Unassembled WGS sequence"/>
</dbReference>
<protein>
    <submittedName>
        <fullName evidence="1">Uncharacterized protein</fullName>
    </submittedName>
</protein>
<dbReference type="EMBL" id="LJIJ01002810">
    <property type="protein sequence ID" value="ODM89204.1"/>
    <property type="molecule type" value="Genomic_DNA"/>
</dbReference>
<keyword evidence="2" id="KW-1185">Reference proteome</keyword>
<evidence type="ECO:0000313" key="2">
    <source>
        <dbReference type="Proteomes" id="UP000094527"/>
    </source>
</evidence>
<gene>
    <name evidence="1" type="ORF">Ocin01_17476</name>
</gene>
<sequence length="52" mass="6083">MTITSNRTNDKMNQVKGFLRVIRRLRVVRCNSQCPRVIQGQRHLKISMVGSR</sequence>
<name>A0A1D2M8H1_ORCCI</name>
<accession>A0A1D2M8H1</accession>
<organism evidence="1 2">
    <name type="scientific">Orchesella cincta</name>
    <name type="common">Springtail</name>
    <name type="synonym">Podura cincta</name>
    <dbReference type="NCBI Taxonomy" id="48709"/>
    <lineage>
        <taxon>Eukaryota</taxon>
        <taxon>Metazoa</taxon>
        <taxon>Ecdysozoa</taxon>
        <taxon>Arthropoda</taxon>
        <taxon>Hexapoda</taxon>
        <taxon>Collembola</taxon>
        <taxon>Entomobryomorpha</taxon>
        <taxon>Entomobryoidea</taxon>
        <taxon>Orchesellidae</taxon>
        <taxon>Orchesellinae</taxon>
        <taxon>Orchesella</taxon>
    </lineage>
</organism>
<comment type="caution">
    <text evidence="1">The sequence shown here is derived from an EMBL/GenBank/DDBJ whole genome shotgun (WGS) entry which is preliminary data.</text>
</comment>
<dbReference type="AlphaFoldDB" id="A0A1D2M8H1"/>
<proteinExistence type="predicted"/>
<reference evidence="1 2" key="1">
    <citation type="journal article" date="2016" name="Genome Biol. Evol.">
        <title>Gene Family Evolution Reflects Adaptation to Soil Environmental Stressors in the Genome of the Collembolan Orchesella cincta.</title>
        <authorList>
            <person name="Faddeeva-Vakhrusheva A."/>
            <person name="Derks M.F."/>
            <person name="Anvar S.Y."/>
            <person name="Agamennone V."/>
            <person name="Suring W."/>
            <person name="Smit S."/>
            <person name="van Straalen N.M."/>
            <person name="Roelofs D."/>
        </authorList>
    </citation>
    <scope>NUCLEOTIDE SEQUENCE [LARGE SCALE GENOMIC DNA]</scope>
    <source>
        <tissue evidence="1">Mixed pool</tissue>
    </source>
</reference>
<evidence type="ECO:0000313" key="1">
    <source>
        <dbReference type="EMBL" id="ODM89204.1"/>
    </source>
</evidence>